<keyword evidence="10" id="KW-0449">Lipoprotein</keyword>
<dbReference type="OrthoDB" id="9789463at2"/>
<reference evidence="13 14" key="1">
    <citation type="journal article" date="2014" name="Genome Announc.">
        <title>Draft Genome Sequence of the Agar-Degrading Bacterium Catenovulum sp. Strain DS-2, Isolated from Intestines of Haliotis diversicolor.</title>
        <authorList>
            <person name="Shan D."/>
            <person name="Li X."/>
            <person name="Gu Z."/>
            <person name="Wei G."/>
            <person name="Gao Z."/>
            <person name="Shao Z."/>
        </authorList>
    </citation>
    <scope>NUCLEOTIDE SEQUENCE [LARGE SCALE GENOMIC DNA]</scope>
    <source>
        <strain evidence="13 14">DS-2</strain>
    </source>
</reference>
<evidence type="ECO:0000256" key="5">
    <source>
        <dbReference type="ARBA" id="ARBA00022729"/>
    </source>
</evidence>
<dbReference type="GO" id="GO:0003774">
    <property type="term" value="F:cytoskeletal motor activity"/>
    <property type="evidence" value="ECO:0007669"/>
    <property type="project" value="InterPro"/>
</dbReference>
<keyword evidence="13" id="KW-0969">Cilium</keyword>
<dbReference type="NCBIfam" id="NF001304">
    <property type="entry name" value="PRK00249.1-4"/>
    <property type="match status" value="1"/>
</dbReference>
<dbReference type="eggNOG" id="COG2063">
    <property type="taxonomic scope" value="Bacteria"/>
</dbReference>
<keyword evidence="14" id="KW-1185">Reference proteome</keyword>
<evidence type="ECO:0000256" key="10">
    <source>
        <dbReference type="ARBA" id="ARBA00023288"/>
    </source>
</evidence>
<keyword evidence="7" id="KW-0564">Palmitate</keyword>
<evidence type="ECO:0000313" key="14">
    <source>
        <dbReference type="Proteomes" id="UP000019276"/>
    </source>
</evidence>
<protein>
    <recommendedName>
        <fullName evidence="11">Flagellar L-ring protein</fullName>
    </recommendedName>
    <alternativeName>
        <fullName evidence="11">Basal body L-ring protein</fullName>
    </alternativeName>
</protein>
<evidence type="ECO:0000256" key="6">
    <source>
        <dbReference type="ARBA" id="ARBA00023136"/>
    </source>
</evidence>
<keyword evidence="13" id="KW-0966">Cell projection</keyword>
<feature type="signal peptide" evidence="12">
    <location>
        <begin position="1"/>
        <end position="22"/>
    </location>
</feature>
<keyword evidence="8 11" id="KW-0975">Bacterial flagellum</keyword>
<comment type="similarity">
    <text evidence="3 11">Belongs to the FlgH family.</text>
</comment>
<evidence type="ECO:0000256" key="1">
    <source>
        <dbReference type="ARBA" id="ARBA00002591"/>
    </source>
</evidence>
<evidence type="ECO:0000256" key="7">
    <source>
        <dbReference type="ARBA" id="ARBA00023139"/>
    </source>
</evidence>
<comment type="function">
    <text evidence="1 11">Assembles around the rod to form the L-ring and probably protects the motor/basal body from shearing forces during rotation.</text>
</comment>
<dbReference type="PANTHER" id="PTHR34933:SF1">
    <property type="entry name" value="FLAGELLAR L-RING PROTEIN"/>
    <property type="match status" value="1"/>
</dbReference>
<comment type="subcellular location">
    <subcellularLocation>
        <location evidence="11">Cell outer membrane</location>
    </subcellularLocation>
    <subcellularLocation>
        <location evidence="11">Bacterial flagellum basal body</location>
    </subcellularLocation>
    <subcellularLocation>
        <location evidence="2">Membrane</location>
        <topology evidence="2">Lipid-anchor</topology>
    </subcellularLocation>
</comment>
<evidence type="ECO:0000256" key="9">
    <source>
        <dbReference type="ARBA" id="ARBA00023237"/>
    </source>
</evidence>
<dbReference type="STRING" id="1328313.DS2_10002"/>
<evidence type="ECO:0000256" key="12">
    <source>
        <dbReference type="SAM" id="SignalP"/>
    </source>
</evidence>
<dbReference type="AlphaFoldDB" id="W7QDG1"/>
<proteinExistence type="inferred from homology"/>
<accession>W7QDG1</accession>
<dbReference type="PANTHER" id="PTHR34933">
    <property type="entry name" value="FLAGELLAR L-RING PROTEIN"/>
    <property type="match status" value="1"/>
</dbReference>
<keyword evidence="13" id="KW-0282">Flagellum</keyword>
<comment type="caution">
    <text evidence="13">The sequence shown here is derived from an EMBL/GenBank/DDBJ whole genome shotgun (WGS) entry which is preliminary data.</text>
</comment>
<dbReference type="PATRIC" id="fig|1328313.3.peg.2047"/>
<evidence type="ECO:0000256" key="4">
    <source>
        <dbReference type="ARBA" id="ARBA00011439"/>
    </source>
</evidence>
<dbReference type="EMBL" id="ARZY01000017">
    <property type="protein sequence ID" value="EWH09951.1"/>
    <property type="molecule type" value="Genomic_DNA"/>
</dbReference>
<keyword evidence="6 11" id="KW-0472">Membrane</keyword>
<dbReference type="NCBIfam" id="NF009338">
    <property type="entry name" value="PRK12698.1"/>
    <property type="match status" value="1"/>
</dbReference>
<sequence>MNSSMYKSMATSLMLLCLVSCATTKESAAIPDDPEFAPIEPIPEAVAVVPTGSLYSDISPNNIYSDSKARRLGDIITVVLKENTSASKQSKAEYGKENDVSMQPFSALGRVATIGGNPIDLSLSSETEFKGDSKADQSNSLTGQISVHVTRILPNGNLVVRGEKWLTLNTGDEYIRVTGIVRPADISSDNTVPSTRVANARIQYSGTGSFAESSQQGWLSKFFYSTWWPF</sequence>
<evidence type="ECO:0000313" key="13">
    <source>
        <dbReference type="EMBL" id="EWH09951.1"/>
    </source>
</evidence>
<dbReference type="PRINTS" id="PR01008">
    <property type="entry name" value="FLGLRINGFLGH"/>
</dbReference>
<name>W7QDG1_9ALTE</name>
<organism evidence="13 14">
    <name type="scientific">Catenovulum agarivorans DS-2</name>
    <dbReference type="NCBI Taxonomy" id="1328313"/>
    <lineage>
        <taxon>Bacteria</taxon>
        <taxon>Pseudomonadati</taxon>
        <taxon>Pseudomonadota</taxon>
        <taxon>Gammaproteobacteria</taxon>
        <taxon>Alteromonadales</taxon>
        <taxon>Alteromonadaceae</taxon>
        <taxon>Catenovulum</taxon>
    </lineage>
</organism>
<gene>
    <name evidence="11 13" type="primary">flgH</name>
    <name evidence="13" type="ORF">DS2_10002</name>
</gene>
<evidence type="ECO:0000256" key="3">
    <source>
        <dbReference type="ARBA" id="ARBA00006929"/>
    </source>
</evidence>
<keyword evidence="9 11" id="KW-0998">Cell outer membrane</keyword>
<evidence type="ECO:0000256" key="2">
    <source>
        <dbReference type="ARBA" id="ARBA00004635"/>
    </source>
</evidence>
<dbReference type="Proteomes" id="UP000019276">
    <property type="component" value="Unassembled WGS sequence"/>
</dbReference>
<evidence type="ECO:0000256" key="8">
    <source>
        <dbReference type="ARBA" id="ARBA00023143"/>
    </source>
</evidence>
<dbReference type="GO" id="GO:0071973">
    <property type="term" value="P:bacterial-type flagellum-dependent cell motility"/>
    <property type="evidence" value="ECO:0007669"/>
    <property type="project" value="InterPro"/>
</dbReference>
<dbReference type="GO" id="GO:0009427">
    <property type="term" value="C:bacterial-type flagellum basal body, distal rod, L ring"/>
    <property type="evidence" value="ECO:0007669"/>
    <property type="project" value="InterPro"/>
</dbReference>
<dbReference type="RefSeq" id="WP_035014617.1">
    <property type="nucleotide sequence ID" value="NZ_ARZY01000017.1"/>
</dbReference>
<dbReference type="Pfam" id="PF02107">
    <property type="entry name" value="FlgH"/>
    <property type="match status" value="1"/>
</dbReference>
<feature type="chain" id="PRO_5004897985" description="Flagellar L-ring protein" evidence="12">
    <location>
        <begin position="23"/>
        <end position="230"/>
    </location>
</feature>
<keyword evidence="5 12" id="KW-0732">Signal</keyword>
<dbReference type="GO" id="GO:0009279">
    <property type="term" value="C:cell outer membrane"/>
    <property type="evidence" value="ECO:0007669"/>
    <property type="project" value="UniProtKB-SubCell"/>
</dbReference>
<evidence type="ECO:0000256" key="11">
    <source>
        <dbReference type="HAMAP-Rule" id="MF_00415"/>
    </source>
</evidence>
<dbReference type="HAMAP" id="MF_00415">
    <property type="entry name" value="FlgH"/>
    <property type="match status" value="1"/>
</dbReference>
<comment type="subunit">
    <text evidence="4 11">The basal body constitutes a major portion of the flagellar organelle and consists of four rings (L,P,S, and M) mounted on a central rod.</text>
</comment>
<dbReference type="InterPro" id="IPR000527">
    <property type="entry name" value="Flag_Lring"/>
</dbReference>